<reference evidence="1" key="1">
    <citation type="journal article" date="2015" name="MBio">
        <title>Eco-Evolutionary Dynamics of Episomes among Ecologically Cohesive Bacterial Populations.</title>
        <authorList>
            <person name="Xue H."/>
            <person name="Cordero O.X."/>
            <person name="Camas F.M."/>
            <person name="Trimble W."/>
            <person name="Meyer F."/>
            <person name="Guglielmini J."/>
            <person name="Rocha E.P."/>
            <person name="Polz M.F."/>
        </authorList>
    </citation>
    <scope>NUCLEOTIDE SEQUENCE</scope>
    <source>
        <strain evidence="1">1S_77</strain>
        <strain evidence="2">5S_239</strain>
    </source>
</reference>
<dbReference type="EMBL" id="KP795657">
    <property type="protein sequence ID" value="AKN39701.1"/>
    <property type="molecule type" value="Genomic_DNA"/>
</dbReference>
<proteinExistence type="predicted"/>
<protein>
    <submittedName>
        <fullName evidence="1">Uncharacterized protein</fullName>
    </submittedName>
</protein>
<dbReference type="AlphaFoldDB" id="A0A0H3ZIE5"/>
<evidence type="ECO:0000313" key="1">
    <source>
        <dbReference type="EMBL" id="AKN35678.1"/>
    </source>
</evidence>
<evidence type="ECO:0000313" key="2">
    <source>
        <dbReference type="EMBL" id="AKN39701.1"/>
    </source>
</evidence>
<sequence length="48" mass="5750">MCIGLDKRLKDPKMASWKDEFQTTFSAQRYAMYFEHFKKTLPELAAFE</sequence>
<organism evidence="1">
    <name type="scientific">Vibrio kanaloae</name>
    <dbReference type="NCBI Taxonomy" id="170673"/>
    <lineage>
        <taxon>Bacteria</taxon>
        <taxon>Pseudomonadati</taxon>
        <taxon>Pseudomonadota</taxon>
        <taxon>Gammaproteobacteria</taxon>
        <taxon>Vibrionales</taxon>
        <taxon>Vibrionaceae</taxon>
        <taxon>Vibrio</taxon>
    </lineage>
</organism>
<name>A0A0H3ZIE5_9VIBR</name>
<accession>A0A0H3ZIE5</accession>
<dbReference type="EMBL" id="KP795447">
    <property type="protein sequence ID" value="AKN35678.1"/>
    <property type="molecule type" value="Genomic_DNA"/>
</dbReference>